<dbReference type="EMBL" id="VVIW01000020">
    <property type="protein sequence ID" value="NHZ43477.1"/>
    <property type="molecule type" value="Genomic_DNA"/>
</dbReference>
<reference evidence="3 4" key="1">
    <citation type="submission" date="2019-09" db="EMBL/GenBank/DDBJ databases">
        <title>Taxonomy of Antarctic Massilia spp.: description of Massilia rubra sp. nov., Massilia aquatica sp. nov., Massilia mucilaginosa sp. nov., Massilia frigida sp. nov. isolated from streams, lakes and regoliths.</title>
        <authorList>
            <person name="Holochova P."/>
            <person name="Sedlacek I."/>
            <person name="Kralova S."/>
            <person name="Maslanova I."/>
            <person name="Busse H.-J."/>
            <person name="Stankova E."/>
            <person name="Vrbovska V."/>
            <person name="Kovarovic V."/>
            <person name="Bartak M."/>
            <person name="Svec P."/>
            <person name="Pantucek R."/>
        </authorList>
    </citation>
    <scope>NUCLEOTIDE SEQUENCE [LARGE SCALE GENOMIC DNA]</scope>
    <source>
        <strain evidence="3 4">CCM 8693</strain>
    </source>
</reference>
<sequence length="310" mass="32643">MTFFAPHRASLRWLPACLALAALPAGAQQRTTLIELMNAYRAAPHLCQGATLGPVAPLLAHPALSNVQVGSGTLLALAIERAGYAVAQAEAIHVAGVSDPLRVMASIERSYCKTLLNARFSHVGARRDGENWLIVLAEPAPPSAASRLPPSREAGLRILAAANRARASARNCGAQAFEAAPPLVWNEQLAAAALGHSADMAGQRYFSHAGKDGRMVGERALAAGYQWRRVGENIAVGQDSPDEVVAGWLDSPGHCANLMDAQLSEMGAGYAINHAGARARVYWTQVLAEPVAPRDPVRQAATDGVCCNAQ</sequence>
<evidence type="ECO:0000259" key="2">
    <source>
        <dbReference type="Pfam" id="PF00188"/>
    </source>
</evidence>
<feature type="domain" description="SCP" evidence="2">
    <location>
        <begin position="178"/>
        <end position="286"/>
    </location>
</feature>
<name>A0ABX0MFB4_9BURK</name>
<dbReference type="PANTHER" id="PTHR31157:SF1">
    <property type="entry name" value="SCP DOMAIN-CONTAINING PROTEIN"/>
    <property type="match status" value="1"/>
</dbReference>
<feature type="signal peptide" evidence="1">
    <location>
        <begin position="1"/>
        <end position="27"/>
    </location>
</feature>
<dbReference type="SUPFAM" id="SSF55797">
    <property type="entry name" value="PR-1-like"/>
    <property type="match status" value="1"/>
</dbReference>
<dbReference type="InterPro" id="IPR035940">
    <property type="entry name" value="CAP_sf"/>
</dbReference>
<dbReference type="Pfam" id="PF00188">
    <property type="entry name" value="CAP"/>
    <property type="match status" value="1"/>
</dbReference>
<evidence type="ECO:0000313" key="3">
    <source>
        <dbReference type="EMBL" id="NHZ43477.1"/>
    </source>
</evidence>
<dbReference type="InterPro" id="IPR014044">
    <property type="entry name" value="CAP_dom"/>
</dbReference>
<dbReference type="PANTHER" id="PTHR31157">
    <property type="entry name" value="SCP DOMAIN-CONTAINING PROTEIN"/>
    <property type="match status" value="1"/>
</dbReference>
<dbReference type="RefSeq" id="WP_167079451.1">
    <property type="nucleotide sequence ID" value="NZ_VVIW01000020.1"/>
</dbReference>
<comment type="caution">
    <text evidence="3">The sequence shown here is derived from an EMBL/GenBank/DDBJ whole genome shotgun (WGS) entry which is preliminary data.</text>
</comment>
<keyword evidence="1" id="KW-0732">Signal</keyword>
<gene>
    <name evidence="3" type="ORF">F1609_25365</name>
</gene>
<accession>A0ABX0MFB4</accession>
<proteinExistence type="predicted"/>
<evidence type="ECO:0000313" key="4">
    <source>
        <dbReference type="Proteomes" id="UP000819052"/>
    </source>
</evidence>
<dbReference type="Gene3D" id="3.40.33.10">
    <property type="entry name" value="CAP"/>
    <property type="match status" value="1"/>
</dbReference>
<dbReference type="CDD" id="cd05379">
    <property type="entry name" value="CAP_bacterial"/>
    <property type="match status" value="1"/>
</dbReference>
<feature type="chain" id="PRO_5046206804" evidence="1">
    <location>
        <begin position="28"/>
        <end position="310"/>
    </location>
</feature>
<organism evidence="3 4">
    <name type="scientific">Massilia aquatica</name>
    <dbReference type="NCBI Taxonomy" id="2609000"/>
    <lineage>
        <taxon>Bacteria</taxon>
        <taxon>Pseudomonadati</taxon>
        <taxon>Pseudomonadota</taxon>
        <taxon>Betaproteobacteria</taxon>
        <taxon>Burkholderiales</taxon>
        <taxon>Oxalobacteraceae</taxon>
        <taxon>Telluria group</taxon>
        <taxon>Massilia</taxon>
    </lineage>
</organism>
<evidence type="ECO:0000256" key="1">
    <source>
        <dbReference type="SAM" id="SignalP"/>
    </source>
</evidence>
<dbReference type="Proteomes" id="UP000819052">
    <property type="component" value="Unassembled WGS sequence"/>
</dbReference>
<keyword evidence="4" id="KW-1185">Reference proteome</keyword>
<protein>
    <submittedName>
        <fullName evidence="3">CAP domain-containing protein</fullName>
    </submittedName>
</protein>